<accession>A0A6J4UXK9</accession>
<dbReference type="PANTHER" id="PTHR48080">
    <property type="entry name" value="D-GALACTONATE DEHYDRATASE-RELATED"/>
    <property type="match status" value="1"/>
</dbReference>
<dbReference type="GO" id="GO:0009063">
    <property type="term" value="P:amino acid catabolic process"/>
    <property type="evidence" value="ECO:0007669"/>
    <property type="project" value="InterPro"/>
</dbReference>
<feature type="domain" description="Mandelate racemase/muconate lactonizing enzyme C-terminal" evidence="1">
    <location>
        <begin position="155"/>
        <end position="286"/>
    </location>
</feature>
<sequence>MTDIVNTAPDPVVPAPWARFGDDAAIAIRDVRVICTAPDGIRLVVVKVETTEPGLFGLGCATFTQRPLAVKTAVEEYLRSFLIGRSVHDIEDIWQAVFVSSYWRGGPVLNNALSGVDIALWDIKGKIAKLPVYQLFGGKCREAASLYAHASGGDIDAVEENARALMADGFRHVRCQVAVPGSATYGAHTNQDRRAGRSYATHLQPGDARWNPAAYGRIVPRLFDAMRQRLGEEVEFLHDIHERLHPMSAIRLAQDLEPYRLFFLEDPFAPEDNGYFPLLRQQSSIPIAMGELFVNQAEYVPLVRDRLIDFIRIHISDIGGLTPARKLGAFAEFFNVRTAWHGPGDVSPVGHAANLALDLSQPNFGIQEAHLFSDRLREVFPGCPEIRDGSLWSNDHPGLGIDIDEEKAARYPFPEHPLNGGWPDIRLRDGTIVRP</sequence>
<dbReference type="InterPro" id="IPR013341">
    <property type="entry name" value="Mandelate_racemase_N_dom"/>
</dbReference>
<dbReference type="AlphaFoldDB" id="A0A6J4UXK9"/>
<dbReference type="InterPro" id="IPR013342">
    <property type="entry name" value="Mandelate_racemase_C"/>
</dbReference>
<organism evidence="2">
    <name type="scientific">uncultured Thermomicrobiales bacterium</name>
    <dbReference type="NCBI Taxonomy" id="1645740"/>
    <lineage>
        <taxon>Bacteria</taxon>
        <taxon>Pseudomonadati</taxon>
        <taxon>Thermomicrobiota</taxon>
        <taxon>Thermomicrobia</taxon>
        <taxon>Thermomicrobiales</taxon>
        <taxon>environmental samples</taxon>
    </lineage>
</organism>
<proteinExistence type="predicted"/>
<dbReference type="SUPFAM" id="SSF51604">
    <property type="entry name" value="Enolase C-terminal domain-like"/>
    <property type="match status" value="1"/>
</dbReference>
<dbReference type="InterPro" id="IPR034593">
    <property type="entry name" value="DgoD-like"/>
</dbReference>
<evidence type="ECO:0000313" key="2">
    <source>
        <dbReference type="EMBL" id="CAA9563316.1"/>
    </source>
</evidence>
<dbReference type="InterPro" id="IPR018110">
    <property type="entry name" value="Mandel_Rmase/mucon_lact_enz_CS"/>
</dbReference>
<dbReference type="SUPFAM" id="SSF54826">
    <property type="entry name" value="Enolase N-terminal domain-like"/>
    <property type="match status" value="1"/>
</dbReference>
<dbReference type="PANTHER" id="PTHR48080:SF6">
    <property type="entry name" value="STARVATION-SENSING PROTEIN RSPA"/>
    <property type="match status" value="1"/>
</dbReference>
<dbReference type="InterPro" id="IPR029065">
    <property type="entry name" value="Enolase_C-like"/>
</dbReference>
<protein>
    <submittedName>
        <fullName evidence="2">Starvation sensing protein RspA</fullName>
    </submittedName>
</protein>
<evidence type="ECO:0000259" key="1">
    <source>
        <dbReference type="SMART" id="SM00922"/>
    </source>
</evidence>
<name>A0A6J4UXK9_9BACT</name>
<dbReference type="InterPro" id="IPR036849">
    <property type="entry name" value="Enolase-like_C_sf"/>
</dbReference>
<dbReference type="PROSITE" id="PS00909">
    <property type="entry name" value="MR_MLE_2"/>
    <property type="match status" value="1"/>
</dbReference>
<dbReference type="SMART" id="SM00922">
    <property type="entry name" value="MR_MLE"/>
    <property type="match status" value="1"/>
</dbReference>
<dbReference type="Pfam" id="PF02746">
    <property type="entry name" value="MR_MLE_N"/>
    <property type="match status" value="1"/>
</dbReference>
<dbReference type="Gene3D" id="3.20.20.120">
    <property type="entry name" value="Enolase-like C-terminal domain"/>
    <property type="match status" value="1"/>
</dbReference>
<dbReference type="Gene3D" id="3.30.390.10">
    <property type="entry name" value="Enolase-like, N-terminal domain"/>
    <property type="match status" value="1"/>
</dbReference>
<dbReference type="SFLD" id="SFLDS00001">
    <property type="entry name" value="Enolase"/>
    <property type="match status" value="1"/>
</dbReference>
<gene>
    <name evidence="2" type="ORF">AVDCRST_MAG87-1751</name>
</gene>
<dbReference type="InterPro" id="IPR029017">
    <property type="entry name" value="Enolase-like_N"/>
</dbReference>
<dbReference type="PROSITE" id="PS00908">
    <property type="entry name" value="MR_MLE_1"/>
    <property type="match status" value="1"/>
</dbReference>
<dbReference type="GO" id="GO:0000287">
    <property type="term" value="F:magnesium ion binding"/>
    <property type="evidence" value="ECO:0007669"/>
    <property type="project" value="UniProtKB-ARBA"/>
</dbReference>
<dbReference type="Pfam" id="PF13378">
    <property type="entry name" value="MR_MLE_C"/>
    <property type="match status" value="1"/>
</dbReference>
<reference evidence="2" key="1">
    <citation type="submission" date="2020-02" db="EMBL/GenBank/DDBJ databases">
        <authorList>
            <person name="Meier V. D."/>
        </authorList>
    </citation>
    <scope>NUCLEOTIDE SEQUENCE</scope>
    <source>
        <strain evidence="2">AVDCRST_MAG87</strain>
    </source>
</reference>
<dbReference type="EMBL" id="CADCWJ010000393">
    <property type="protein sequence ID" value="CAA9563316.1"/>
    <property type="molecule type" value="Genomic_DNA"/>
</dbReference>